<dbReference type="RefSeq" id="WP_275712032.1">
    <property type="nucleotide sequence ID" value="NZ_JAKLTN010000004.1"/>
</dbReference>
<evidence type="ECO:0000259" key="3">
    <source>
        <dbReference type="Pfam" id="PF01648"/>
    </source>
</evidence>
<dbReference type="Pfam" id="PF01648">
    <property type="entry name" value="ACPS"/>
    <property type="match status" value="1"/>
</dbReference>
<comment type="caution">
    <text evidence="4">The sequence shown here is derived from an EMBL/GenBank/DDBJ whole genome shotgun (WGS) entry which is preliminary data.</text>
</comment>
<proteinExistence type="inferred from homology"/>
<dbReference type="InterPro" id="IPR037143">
    <property type="entry name" value="4-PPantetheinyl_Trfase_dom_sf"/>
</dbReference>
<keyword evidence="2 4" id="KW-0808">Transferase</keyword>
<dbReference type="SUPFAM" id="SSF56214">
    <property type="entry name" value="4'-phosphopantetheinyl transferase"/>
    <property type="match status" value="2"/>
</dbReference>
<evidence type="ECO:0000313" key="5">
    <source>
        <dbReference type="Proteomes" id="UP001165384"/>
    </source>
</evidence>
<reference evidence="4" key="1">
    <citation type="submission" date="2022-01" db="EMBL/GenBank/DDBJ databases">
        <authorList>
            <person name="Jo J.-H."/>
            <person name="Im W.-T."/>
        </authorList>
    </citation>
    <scope>NUCLEOTIDE SEQUENCE</scope>
    <source>
        <strain evidence="4">XY25</strain>
    </source>
</reference>
<feature type="domain" description="4'-phosphopantetheinyl transferase" evidence="3">
    <location>
        <begin position="123"/>
        <end position="202"/>
    </location>
</feature>
<name>A0ABS9K643_9RHOO</name>
<gene>
    <name evidence="4" type="ORF">LZ012_16725</name>
</gene>
<sequence>MAQGETSGSRSMLRPAAVELVTRQLDIDGAALAAAVATLNTAERQKAARLATAGLRRRYVATHATLRCLLGSRLGLPPQAVELACGRYGKPALAGACAAADLHFNLSHCDGLAVFAFAEGAEVGVDIERLRPMPMADHLVASFFSRREQAAYRALPARHKLLGFFNAWTRKEAFVKATGDGLRHPLDAFDVSLAPGTPARLQRVGRLGGEVCGWALHSFQPGPGFVGALVVGGQATPPAAWVH</sequence>
<comment type="similarity">
    <text evidence="1">Belongs to the P-Pant transferase superfamily. Gsp/Sfp/HetI/AcpT family.</text>
</comment>
<dbReference type="InterPro" id="IPR008278">
    <property type="entry name" value="4-PPantetheinyl_Trfase_dom"/>
</dbReference>
<protein>
    <submittedName>
        <fullName evidence="4">4'-phosphopantetheinyl transferase superfamily protein</fullName>
    </submittedName>
</protein>
<dbReference type="PANTHER" id="PTHR12215">
    <property type="entry name" value="PHOSPHOPANTETHEINE TRANSFERASE"/>
    <property type="match status" value="1"/>
</dbReference>
<keyword evidence="5" id="KW-1185">Reference proteome</keyword>
<dbReference type="Gene3D" id="3.90.470.20">
    <property type="entry name" value="4'-phosphopantetheinyl transferase domain"/>
    <property type="match status" value="1"/>
</dbReference>
<dbReference type="EMBL" id="JAKLTN010000004">
    <property type="protein sequence ID" value="MCG2578644.1"/>
    <property type="molecule type" value="Genomic_DNA"/>
</dbReference>
<evidence type="ECO:0000256" key="2">
    <source>
        <dbReference type="ARBA" id="ARBA00022679"/>
    </source>
</evidence>
<dbReference type="GO" id="GO:0016740">
    <property type="term" value="F:transferase activity"/>
    <property type="evidence" value="ECO:0007669"/>
    <property type="project" value="UniProtKB-KW"/>
</dbReference>
<dbReference type="Proteomes" id="UP001165384">
    <property type="component" value="Unassembled WGS sequence"/>
</dbReference>
<dbReference type="PANTHER" id="PTHR12215:SF10">
    <property type="entry name" value="L-AMINOADIPATE-SEMIALDEHYDE DEHYDROGENASE-PHOSPHOPANTETHEINYL TRANSFERASE"/>
    <property type="match status" value="1"/>
</dbReference>
<organism evidence="4 5">
    <name type="scientific">Dechloromonas hankyongensis</name>
    <dbReference type="NCBI Taxonomy" id="2908002"/>
    <lineage>
        <taxon>Bacteria</taxon>
        <taxon>Pseudomonadati</taxon>
        <taxon>Pseudomonadota</taxon>
        <taxon>Betaproteobacteria</taxon>
        <taxon>Rhodocyclales</taxon>
        <taxon>Azonexaceae</taxon>
        <taxon>Dechloromonas</taxon>
    </lineage>
</organism>
<evidence type="ECO:0000256" key="1">
    <source>
        <dbReference type="ARBA" id="ARBA00010990"/>
    </source>
</evidence>
<dbReference type="InterPro" id="IPR050559">
    <property type="entry name" value="P-Pant_transferase_sf"/>
</dbReference>
<accession>A0ABS9K643</accession>
<evidence type="ECO:0000313" key="4">
    <source>
        <dbReference type="EMBL" id="MCG2578644.1"/>
    </source>
</evidence>